<comment type="similarity">
    <text evidence="1 7">Belongs to the peptidase M3 family.</text>
</comment>
<keyword evidence="10" id="KW-1185">Reference proteome</keyword>
<accession>A0AAE1H5M8</accession>
<dbReference type="Pfam" id="PF01432">
    <property type="entry name" value="Peptidase_M3"/>
    <property type="match status" value="1"/>
</dbReference>
<dbReference type="InterPro" id="IPR024079">
    <property type="entry name" value="MetalloPept_cat_dom_sf"/>
</dbReference>
<name>A0AAE1H5M8_9NEOP</name>
<evidence type="ECO:0000259" key="8">
    <source>
        <dbReference type="Pfam" id="PF01432"/>
    </source>
</evidence>
<comment type="caution">
    <text evidence="9">The sequence shown here is derived from an EMBL/GenBank/DDBJ whole genome shotgun (WGS) entry which is preliminary data.</text>
</comment>
<dbReference type="GO" id="GO:0004222">
    <property type="term" value="F:metalloendopeptidase activity"/>
    <property type="evidence" value="ECO:0007669"/>
    <property type="project" value="InterPro"/>
</dbReference>
<dbReference type="InterPro" id="IPR024077">
    <property type="entry name" value="Neurolysin/TOP_dom2"/>
</dbReference>
<protein>
    <submittedName>
        <fullName evidence="9">Cytosolic oligopeptidase A</fullName>
    </submittedName>
</protein>
<dbReference type="PANTHER" id="PTHR11804:SF83">
    <property type="entry name" value="LD37516P"/>
    <property type="match status" value="1"/>
</dbReference>
<dbReference type="GO" id="GO:0046872">
    <property type="term" value="F:metal ion binding"/>
    <property type="evidence" value="ECO:0007669"/>
    <property type="project" value="UniProtKB-UniRule"/>
</dbReference>
<dbReference type="SUPFAM" id="SSF55486">
    <property type="entry name" value="Metalloproteases ('zincins'), catalytic domain"/>
    <property type="match status" value="1"/>
</dbReference>
<dbReference type="GO" id="GO:0006508">
    <property type="term" value="P:proteolysis"/>
    <property type="evidence" value="ECO:0007669"/>
    <property type="project" value="UniProtKB-KW"/>
</dbReference>
<dbReference type="EMBL" id="JAHWGI010000394">
    <property type="protein sequence ID" value="KAK3914994.1"/>
    <property type="molecule type" value="Genomic_DNA"/>
</dbReference>
<keyword evidence="5 7" id="KW-0862">Zinc</keyword>
<keyword evidence="3 7" id="KW-0479">Metal-binding</keyword>
<sequence length="673" mass="77115">MALSLSCRRFLYRQHPTFLQCRQSGYIVMLPDVPLHSDDNPLLRSDEFQDFSGLTVRKCYDGVVRRALDFEAGFWRVEKHIKGKENMSEVDLFQEYLCPTEELSRPLENAYNAVKIIRQTTDLLNSEKYGKIASRAALALDNKYSSPLLYYSCKSALSQSTSLQDDQKRLLKKFTLFGKLNGLELSNSNYEALVAIRKETLKNQTNYNNKIEHESRLFKYPIGDPHMMKNVPQHLLKAMSDGLDPSRGPWTVRFLTIEPFLEFCPDALVRDKLWHERVTFGLNNELTKLNAEVDHIRHSRKREAKILGFRTYADYSMESTMAGSVDNTLNMLDHLLEKARPAQAHEIESLNKFAFQSGFHKPLAFWDVGYWKNEQLNKTYNLNDNTLSDYFPMETVLNGLFSLLYDLYGVEVQEKSGVPTWHKDVRVYEIFDKTGKSPSAYVYLDPFARSGKPYSNGVALTLRNRSLVGEGQSPQVGLVFSFTPPTPGKPPLLSFKNVVDLFARFGYATQVVLSKSAYAEVAGTSFIERDAVEVPAHFMVHWAFTPSVVQRISGHYESGEKLPDTALNNLDKIRRHMAGFSLCNEMYKCRLDLELFATDIPWKSVMDELWPRYSAFPQDPLDHSPMSFYQIFNDSSSCYYSNLWSKVIAADIFTAFEEVGVDNKEAIRAQGER</sequence>
<reference evidence="9" key="2">
    <citation type="journal article" date="2023" name="BMC Genomics">
        <title>Pest status, molecular evolution, and epigenetic factors derived from the genome assembly of Frankliniella fusca, a thysanopteran phytovirus vector.</title>
        <authorList>
            <person name="Catto M.A."/>
            <person name="Labadie P.E."/>
            <person name="Jacobson A.L."/>
            <person name="Kennedy G.G."/>
            <person name="Srinivasan R."/>
            <person name="Hunt B.G."/>
        </authorList>
    </citation>
    <scope>NUCLEOTIDE SEQUENCE</scope>
    <source>
        <strain evidence="9">PL_HMW_Pooled</strain>
    </source>
</reference>
<dbReference type="PANTHER" id="PTHR11804">
    <property type="entry name" value="PROTEASE M3 THIMET OLIGOPEPTIDASE-RELATED"/>
    <property type="match status" value="1"/>
</dbReference>
<keyword evidence="4 7" id="KW-0378">Hydrolase</keyword>
<feature type="domain" description="Peptidase M3A/M3B catalytic" evidence="8">
    <location>
        <begin position="262"/>
        <end position="663"/>
    </location>
</feature>
<organism evidence="9 10">
    <name type="scientific">Frankliniella fusca</name>
    <dbReference type="NCBI Taxonomy" id="407009"/>
    <lineage>
        <taxon>Eukaryota</taxon>
        <taxon>Metazoa</taxon>
        <taxon>Ecdysozoa</taxon>
        <taxon>Arthropoda</taxon>
        <taxon>Hexapoda</taxon>
        <taxon>Insecta</taxon>
        <taxon>Pterygota</taxon>
        <taxon>Neoptera</taxon>
        <taxon>Paraneoptera</taxon>
        <taxon>Thysanoptera</taxon>
        <taxon>Terebrantia</taxon>
        <taxon>Thripoidea</taxon>
        <taxon>Thripidae</taxon>
        <taxon>Frankliniella</taxon>
    </lineage>
</organism>
<dbReference type="InterPro" id="IPR001567">
    <property type="entry name" value="Pept_M3A_M3B_dom"/>
</dbReference>
<proteinExistence type="inferred from homology"/>
<evidence type="ECO:0000256" key="2">
    <source>
        <dbReference type="ARBA" id="ARBA00022670"/>
    </source>
</evidence>
<dbReference type="Gene3D" id="3.40.390.10">
    <property type="entry name" value="Collagenase (Catalytic Domain)"/>
    <property type="match status" value="1"/>
</dbReference>
<evidence type="ECO:0000256" key="5">
    <source>
        <dbReference type="ARBA" id="ARBA00022833"/>
    </source>
</evidence>
<dbReference type="Proteomes" id="UP001219518">
    <property type="component" value="Unassembled WGS sequence"/>
</dbReference>
<gene>
    <name evidence="9" type="ORF">KUF71_005682</name>
</gene>
<evidence type="ECO:0000256" key="3">
    <source>
        <dbReference type="ARBA" id="ARBA00022723"/>
    </source>
</evidence>
<dbReference type="Gene3D" id="1.10.1370.10">
    <property type="entry name" value="Neurolysin, domain 3"/>
    <property type="match status" value="1"/>
</dbReference>
<dbReference type="AlphaFoldDB" id="A0AAE1H5M8"/>
<evidence type="ECO:0000256" key="6">
    <source>
        <dbReference type="ARBA" id="ARBA00023049"/>
    </source>
</evidence>
<comment type="cofactor">
    <cofactor evidence="7">
        <name>Zn(2+)</name>
        <dbReference type="ChEBI" id="CHEBI:29105"/>
    </cofactor>
    <text evidence="7">Binds 1 zinc ion.</text>
</comment>
<evidence type="ECO:0000256" key="1">
    <source>
        <dbReference type="ARBA" id="ARBA00006040"/>
    </source>
</evidence>
<evidence type="ECO:0000313" key="9">
    <source>
        <dbReference type="EMBL" id="KAK3914994.1"/>
    </source>
</evidence>
<evidence type="ECO:0000256" key="4">
    <source>
        <dbReference type="ARBA" id="ARBA00022801"/>
    </source>
</evidence>
<evidence type="ECO:0000313" key="10">
    <source>
        <dbReference type="Proteomes" id="UP001219518"/>
    </source>
</evidence>
<keyword evidence="6 7" id="KW-0482">Metalloprotease</keyword>
<dbReference type="InterPro" id="IPR045090">
    <property type="entry name" value="Pept_M3A_M3B"/>
</dbReference>
<reference evidence="9" key="1">
    <citation type="submission" date="2021-07" db="EMBL/GenBank/DDBJ databases">
        <authorList>
            <person name="Catto M.A."/>
            <person name="Jacobson A."/>
            <person name="Kennedy G."/>
            <person name="Labadie P."/>
            <person name="Hunt B.G."/>
            <person name="Srinivasan R."/>
        </authorList>
    </citation>
    <scope>NUCLEOTIDE SEQUENCE</scope>
    <source>
        <strain evidence="9">PL_HMW_Pooled</strain>
        <tissue evidence="9">Head</tissue>
    </source>
</reference>
<evidence type="ECO:0000256" key="7">
    <source>
        <dbReference type="RuleBase" id="RU003435"/>
    </source>
</evidence>
<keyword evidence="2 7" id="KW-0645">Protease</keyword>